<organism evidence="1 2">
    <name type="scientific">Caenorhabditis japonica</name>
    <dbReference type="NCBI Taxonomy" id="281687"/>
    <lineage>
        <taxon>Eukaryota</taxon>
        <taxon>Metazoa</taxon>
        <taxon>Ecdysozoa</taxon>
        <taxon>Nematoda</taxon>
        <taxon>Chromadorea</taxon>
        <taxon>Rhabditida</taxon>
        <taxon>Rhabditina</taxon>
        <taxon>Rhabditomorpha</taxon>
        <taxon>Rhabditoidea</taxon>
        <taxon>Rhabditidae</taxon>
        <taxon>Peloderinae</taxon>
        <taxon>Caenorhabditis</taxon>
    </lineage>
</organism>
<dbReference type="PANTHER" id="PTHR31936:SF2">
    <property type="entry name" value="FLO11 DOMAIN-CONTAINING PROTEIN"/>
    <property type="match status" value="1"/>
</dbReference>
<accession>A0A8R1DUP7</accession>
<name>A0A8R1DUP7_CAEJA</name>
<sequence>MHCGPFSRENTEGTDPCCPGDGLWTEWTPHFFRNDAKGTYQKTRKCLSAPAGCPCTGAAVQEQTQCPCPTTLKNADVCAQIDPSINQDYKMDWFRDLVINDTDCTAILWMEANNDLLGVGGLKMCQTMDPYLFVPALILLLPASETQGPSNKCYVDRPFNCEERGTGAKDMTVPFTCDLDKLMWRYDYTGWFIEGYHQPAFNVTK</sequence>
<evidence type="ECO:0000313" key="1">
    <source>
        <dbReference type="EnsemblMetazoa" id="CJA11693.1"/>
    </source>
</evidence>
<keyword evidence="2" id="KW-1185">Reference proteome</keyword>
<dbReference type="AlphaFoldDB" id="A0A8R1DUP7"/>
<proteinExistence type="predicted"/>
<evidence type="ECO:0000313" key="2">
    <source>
        <dbReference type="Proteomes" id="UP000005237"/>
    </source>
</evidence>
<dbReference type="EnsemblMetazoa" id="CJA11693.1">
    <property type="protein sequence ID" value="CJA11693.1"/>
    <property type="gene ID" value="WBGene00130897"/>
</dbReference>
<reference evidence="2" key="1">
    <citation type="submission" date="2010-08" db="EMBL/GenBank/DDBJ databases">
        <authorList>
            <consortium name="Caenorhabditis japonica Sequencing Consortium"/>
            <person name="Wilson R.K."/>
        </authorList>
    </citation>
    <scope>NUCLEOTIDE SEQUENCE [LARGE SCALE GENOMIC DNA]</scope>
    <source>
        <strain evidence="2">DF5081</strain>
    </source>
</reference>
<protein>
    <submittedName>
        <fullName evidence="1">Uncharacterized protein</fullName>
    </submittedName>
</protein>
<dbReference type="Proteomes" id="UP000005237">
    <property type="component" value="Unassembled WGS sequence"/>
</dbReference>
<reference evidence="1" key="2">
    <citation type="submission" date="2022-06" db="UniProtKB">
        <authorList>
            <consortium name="EnsemblMetazoa"/>
        </authorList>
    </citation>
    <scope>IDENTIFICATION</scope>
    <source>
        <strain evidence="1">DF5081</strain>
    </source>
</reference>
<dbReference type="PANTHER" id="PTHR31936">
    <property type="entry name" value="PROTEIN CBG18744"/>
    <property type="match status" value="1"/>
</dbReference>